<dbReference type="EMBL" id="JANQDX010000011">
    <property type="protein sequence ID" value="KAL0916249.1"/>
    <property type="molecule type" value="Genomic_DNA"/>
</dbReference>
<dbReference type="InterPro" id="IPR014729">
    <property type="entry name" value="Rossmann-like_a/b/a_fold"/>
</dbReference>
<keyword evidence="2" id="KW-1185">Reference proteome</keyword>
<evidence type="ECO:0000313" key="2">
    <source>
        <dbReference type="Proteomes" id="UP001552299"/>
    </source>
</evidence>
<gene>
    <name evidence="1" type="ORF">M5K25_013742</name>
</gene>
<protein>
    <submittedName>
        <fullName evidence="1">Uncharacterized protein</fullName>
    </submittedName>
</protein>
<accession>A0ABD0UTM2</accession>
<comment type="caution">
    <text evidence="1">The sequence shown here is derived from an EMBL/GenBank/DDBJ whole genome shotgun (WGS) entry which is preliminary data.</text>
</comment>
<name>A0ABD0UTM2_DENTH</name>
<proteinExistence type="predicted"/>
<sequence>MIVAHRIVAEVDQKEIHIHMDKADIVTGKYKQVSRTSDRQKTSKLGRIGILLQSVLAEVLCLHRGVVKKEVAVLCREKEECCGSLPGEGRVLRFSAGRRKSVAVLCREKEECCGSLPEEGRGFSAITKEWIILGSVTNYVVSNAVCPITVIKDQDFKH</sequence>
<evidence type="ECO:0000313" key="1">
    <source>
        <dbReference type="EMBL" id="KAL0916249.1"/>
    </source>
</evidence>
<dbReference type="AlphaFoldDB" id="A0ABD0UTM2"/>
<dbReference type="Proteomes" id="UP001552299">
    <property type="component" value="Unassembled WGS sequence"/>
</dbReference>
<dbReference type="Gene3D" id="3.40.50.620">
    <property type="entry name" value="HUPs"/>
    <property type="match status" value="1"/>
</dbReference>
<reference evidence="1 2" key="1">
    <citation type="journal article" date="2024" name="Plant Biotechnol. J.">
        <title>Dendrobium thyrsiflorum genome and its molecular insights into genes involved in important horticultural traits.</title>
        <authorList>
            <person name="Chen B."/>
            <person name="Wang J.Y."/>
            <person name="Zheng P.J."/>
            <person name="Li K.L."/>
            <person name="Liang Y.M."/>
            <person name="Chen X.F."/>
            <person name="Zhang C."/>
            <person name="Zhao X."/>
            <person name="He X."/>
            <person name="Zhang G.Q."/>
            <person name="Liu Z.J."/>
            <person name="Xu Q."/>
        </authorList>
    </citation>
    <scope>NUCLEOTIDE SEQUENCE [LARGE SCALE GENOMIC DNA]</scope>
    <source>
        <strain evidence="1">GZMU011</strain>
    </source>
</reference>
<organism evidence="1 2">
    <name type="scientific">Dendrobium thyrsiflorum</name>
    <name type="common">Pinecone-like raceme dendrobium</name>
    <name type="synonym">Orchid</name>
    <dbReference type="NCBI Taxonomy" id="117978"/>
    <lineage>
        <taxon>Eukaryota</taxon>
        <taxon>Viridiplantae</taxon>
        <taxon>Streptophyta</taxon>
        <taxon>Embryophyta</taxon>
        <taxon>Tracheophyta</taxon>
        <taxon>Spermatophyta</taxon>
        <taxon>Magnoliopsida</taxon>
        <taxon>Liliopsida</taxon>
        <taxon>Asparagales</taxon>
        <taxon>Orchidaceae</taxon>
        <taxon>Epidendroideae</taxon>
        <taxon>Malaxideae</taxon>
        <taxon>Dendrobiinae</taxon>
        <taxon>Dendrobium</taxon>
    </lineage>
</organism>